<keyword evidence="3" id="KW-1185">Reference proteome</keyword>
<name>A0ABW9UAF7_9BACL</name>
<proteinExistence type="predicted"/>
<organism evidence="2 3">
    <name type="scientific">Paenibacillus anseongense</name>
    <dbReference type="NCBI Taxonomy" id="2682845"/>
    <lineage>
        <taxon>Bacteria</taxon>
        <taxon>Bacillati</taxon>
        <taxon>Bacillota</taxon>
        <taxon>Bacilli</taxon>
        <taxon>Bacillales</taxon>
        <taxon>Paenibacillaceae</taxon>
        <taxon>Paenibacillus</taxon>
    </lineage>
</organism>
<dbReference type="EMBL" id="WSEM01000009">
    <property type="protein sequence ID" value="MVQ35380.1"/>
    <property type="molecule type" value="Genomic_DNA"/>
</dbReference>
<evidence type="ECO:0000259" key="1">
    <source>
        <dbReference type="PROSITE" id="PS50022"/>
    </source>
</evidence>
<reference evidence="2 3" key="1">
    <citation type="submission" date="2019-12" db="EMBL/GenBank/DDBJ databases">
        <authorList>
            <person name="Huq M.A."/>
        </authorList>
    </citation>
    <scope>NUCLEOTIDE SEQUENCE [LARGE SCALE GENOMIC DNA]</scope>
    <source>
        <strain evidence="2 3">MAH-34</strain>
    </source>
</reference>
<dbReference type="InterPro" id="IPR011432">
    <property type="entry name" value="Shr-like_HID"/>
</dbReference>
<evidence type="ECO:0000313" key="2">
    <source>
        <dbReference type="EMBL" id="MVQ35380.1"/>
    </source>
</evidence>
<dbReference type="InterPro" id="IPR051941">
    <property type="entry name" value="BG_Antigen-Binding_Lectin"/>
</dbReference>
<protein>
    <recommendedName>
        <fullName evidence="1">F5/8 type C domain-containing protein</fullName>
    </recommendedName>
</protein>
<comment type="caution">
    <text evidence="2">The sequence shown here is derived from an EMBL/GenBank/DDBJ whole genome shotgun (WGS) entry which is preliminary data.</text>
</comment>
<dbReference type="SUPFAM" id="SSF49785">
    <property type="entry name" value="Galactose-binding domain-like"/>
    <property type="match status" value="1"/>
</dbReference>
<dbReference type="Gene3D" id="2.60.120.260">
    <property type="entry name" value="Galactose-binding domain-like"/>
    <property type="match status" value="1"/>
</dbReference>
<feature type="domain" description="F5/8 type C" evidence="1">
    <location>
        <begin position="16"/>
        <end position="160"/>
    </location>
</feature>
<evidence type="ECO:0000313" key="3">
    <source>
        <dbReference type="Proteomes" id="UP000467637"/>
    </source>
</evidence>
<dbReference type="PANTHER" id="PTHR45713:SF6">
    <property type="entry name" value="F5_8 TYPE C DOMAIN-CONTAINING PROTEIN"/>
    <property type="match status" value="1"/>
</dbReference>
<dbReference type="PANTHER" id="PTHR45713">
    <property type="entry name" value="FTP DOMAIN-CONTAINING PROTEIN"/>
    <property type="match status" value="1"/>
</dbReference>
<dbReference type="InterPro" id="IPR008979">
    <property type="entry name" value="Galactose-bd-like_sf"/>
</dbReference>
<dbReference type="InterPro" id="IPR000421">
    <property type="entry name" value="FA58C"/>
</dbReference>
<dbReference type="Pfam" id="PF22633">
    <property type="entry name" value="F5_F8_type_C_2"/>
    <property type="match status" value="1"/>
</dbReference>
<dbReference type="Pfam" id="PF07550">
    <property type="entry name" value="Shr-like_HID"/>
    <property type="match status" value="1"/>
</dbReference>
<sequence length="160" mass="17729">MTLNAALFTEARPYEVKVRSTGYDDDTVVQAIIPAANLALNKQVTTSETPLQSAQFAVDGNKSTRWESPFSDSQWICVDLGQSYKIGRVLLNWENASAKAYTIEVSTNGENWTTVSSTTYGDGGKDNILFSPVDARYVKVAGTQRNTQYGYSLFELEVYE</sequence>
<dbReference type="Proteomes" id="UP000467637">
    <property type="component" value="Unassembled WGS sequence"/>
</dbReference>
<accession>A0ABW9UAF7</accession>
<dbReference type="PROSITE" id="PS50022">
    <property type="entry name" value="FA58C_3"/>
    <property type="match status" value="1"/>
</dbReference>
<gene>
    <name evidence="2" type="ORF">GON05_12005</name>
</gene>